<dbReference type="AlphaFoldDB" id="A0AB39KSH6"/>
<dbReference type="EMBL" id="CP158375">
    <property type="protein sequence ID" value="XDO96368.1"/>
    <property type="molecule type" value="Genomic_DNA"/>
</dbReference>
<organism evidence="1">
    <name type="scientific">Caulobacter sp. 73W</name>
    <dbReference type="NCBI Taxonomy" id="3161137"/>
    <lineage>
        <taxon>Bacteria</taxon>
        <taxon>Pseudomonadati</taxon>
        <taxon>Pseudomonadota</taxon>
        <taxon>Alphaproteobacteria</taxon>
        <taxon>Caulobacterales</taxon>
        <taxon>Caulobacteraceae</taxon>
        <taxon>Caulobacter</taxon>
    </lineage>
</organism>
<protein>
    <submittedName>
        <fullName evidence="1">Uncharacterized protein</fullName>
    </submittedName>
</protein>
<name>A0AB39KSH6_9CAUL</name>
<reference evidence="1" key="1">
    <citation type="submission" date="2024-06" db="EMBL/GenBank/DDBJ databases">
        <title>Caulobacter inopinatus, sp. nov.</title>
        <authorList>
            <person name="Donachie S.P."/>
        </authorList>
    </citation>
    <scope>NUCLEOTIDE SEQUENCE</scope>
    <source>
        <strain evidence="1">73W</strain>
    </source>
</reference>
<evidence type="ECO:0000313" key="1">
    <source>
        <dbReference type="EMBL" id="XDO96368.1"/>
    </source>
</evidence>
<gene>
    <name evidence="1" type="ORF">ABOZ73_16560</name>
</gene>
<proteinExistence type="predicted"/>
<accession>A0AB39KSH6</accession>
<dbReference type="RefSeq" id="WP_369059220.1">
    <property type="nucleotide sequence ID" value="NZ_CP158375.1"/>
</dbReference>
<sequence length="217" mass="22251">MAFPTDRKFILIGAGVAVVAGVAIAAGLLARDGGPRSDPPASKGGLVVEMGTQEESKLDPARPLRCFVSGQFVGELTLAECASRNGVGTGALDVGVDETGALAAADEAGMMLTPLPPPQAAPAPAPTPSGPIEEEAASPVSSCWRYEAGQWSRIPGEGTMNECVQILYAGRCDAGTSYGRWGDQTLRLTSGRIEASNDNRRFRTIAPSVPGCAPPAG</sequence>